<dbReference type="PANTHER" id="PTHR43072">
    <property type="entry name" value="N-ACETYLTRANSFERASE"/>
    <property type="match status" value="1"/>
</dbReference>
<gene>
    <name evidence="2" type="ordered locus">SAR116_0455</name>
</gene>
<dbReference type="EMBL" id="CP001751">
    <property type="protein sequence ID" value="ADE38698.1"/>
    <property type="molecule type" value="Genomic_DNA"/>
</dbReference>
<dbReference type="InterPro" id="IPR000182">
    <property type="entry name" value="GNAT_dom"/>
</dbReference>
<dbReference type="OrthoDB" id="5459937at2"/>
<evidence type="ECO:0000313" key="2">
    <source>
        <dbReference type="EMBL" id="ADE38698.1"/>
    </source>
</evidence>
<dbReference type="GO" id="GO:0016747">
    <property type="term" value="F:acyltransferase activity, transferring groups other than amino-acyl groups"/>
    <property type="evidence" value="ECO:0007669"/>
    <property type="project" value="InterPro"/>
</dbReference>
<dbReference type="InterPro" id="IPR016181">
    <property type="entry name" value="Acyl_CoA_acyltransferase"/>
</dbReference>
<dbReference type="STRING" id="488538.SAR116_0455"/>
<dbReference type="Proteomes" id="UP000007460">
    <property type="component" value="Chromosome"/>
</dbReference>
<keyword evidence="3" id="KW-1185">Reference proteome</keyword>
<keyword evidence="2" id="KW-0012">Acyltransferase</keyword>
<dbReference type="eggNOG" id="COG1247">
    <property type="taxonomic scope" value="Bacteria"/>
</dbReference>
<reference evidence="2 3" key="1">
    <citation type="journal article" date="2010" name="J. Bacteriol.">
        <title>Complete genome sequence of "Candidatus Puniceispirillum marinum" IMCC1322, a representative of the SAR116 clade in the Alphaproteobacteria.</title>
        <authorList>
            <person name="Oh H.M."/>
            <person name="Kwon K.K."/>
            <person name="Kang I."/>
            <person name="Kang S.G."/>
            <person name="Lee J.H."/>
            <person name="Kim S.J."/>
            <person name="Cho J.C."/>
        </authorList>
    </citation>
    <scope>NUCLEOTIDE SEQUENCE [LARGE SCALE GENOMIC DNA]</scope>
    <source>
        <strain evidence="2 3">IMCC1322</strain>
    </source>
</reference>
<feature type="domain" description="N-acetyltransferase" evidence="1">
    <location>
        <begin position="15"/>
        <end position="179"/>
    </location>
</feature>
<evidence type="ECO:0000259" key="1">
    <source>
        <dbReference type="PROSITE" id="PS51186"/>
    </source>
</evidence>
<dbReference type="SUPFAM" id="SSF55729">
    <property type="entry name" value="Acyl-CoA N-acyltransferases (Nat)"/>
    <property type="match status" value="1"/>
</dbReference>
<dbReference type="PROSITE" id="PS51186">
    <property type="entry name" value="GNAT"/>
    <property type="match status" value="1"/>
</dbReference>
<evidence type="ECO:0000313" key="3">
    <source>
        <dbReference type="Proteomes" id="UP000007460"/>
    </source>
</evidence>
<dbReference type="Pfam" id="PF00583">
    <property type="entry name" value="Acetyltransf_1"/>
    <property type="match status" value="1"/>
</dbReference>
<proteinExistence type="predicted"/>
<dbReference type="KEGG" id="apb:SAR116_0455"/>
<dbReference type="PANTHER" id="PTHR43072:SF8">
    <property type="entry name" value="ACYLTRANSFERASE FABY-RELATED"/>
    <property type="match status" value="1"/>
</dbReference>
<dbReference type="CDD" id="cd04301">
    <property type="entry name" value="NAT_SF"/>
    <property type="match status" value="1"/>
</dbReference>
<dbReference type="HOGENOM" id="CLU_013985_4_2_5"/>
<dbReference type="EC" id="2.3.1.-" evidence="2"/>
<sequence>MTDKSAICRLPNHSGIIRALTDDDIVAATAIYAHHVETGTGSFETVAPSVKDMAARFAELRNAHYPTLVAVNADELVMGFAYAGPYKPRAAYKHTVEDSIYIHPDHMGMGIGRALLISIIDQARLQGYKQMMAVIGGSDNHGSIKLHASLGFTLIGTAQNIGFKFNDMVDVVFMQRDLETDE</sequence>
<protein>
    <submittedName>
        <fullName evidence="2">GCN5-related N-acetyltransferase</fullName>
        <ecNumber evidence="2">2.3.1.-</ecNumber>
    </submittedName>
</protein>
<dbReference type="AlphaFoldDB" id="D5BQY4"/>
<name>D5BQY4_PUNMI</name>
<dbReference type="Gene3D" id="3.40.630.30">
    <property type="match status" value="1"/>
</dbReference>
<accession>D5BQY4</accession>
<dbReference type="RefSeq" id="WP_013045328.1">
    <property type="nucleotide sequence ID" value="NC_014010.1"/>
</dbReference>
<organism evidence="2 3">
    <name type="scientific">Puniceispirillum marinum (strain IMCC1322)</name>
    <dbReference type="NCBI Taxonomy" id="488538"/>
    <lineage>
        <taxon>Bacteria</taxon>
        <taxon>Pseudomonadati</taxon>
        <taxon>Pseudomonadota</taxon>
        <taxon>Alphaproteobacteria</taxon>
        <taxon>Candidatus Puniceispirillales</taxon>
        <taxon>Candidatus Puniceispirillaceae</taxon>
        <taxon>Candidatus Puniceispirillum</taxon>
    </lineage>
</organism>
<keyword evidence="2" id="KW-0808">Transferase</keyword>